<dbReference type="Gene3D" id="3.30.70.330">
    <property type="match status" value="1"/>
</dbReference>
<proteinExistence type="predicted"/>
<organism evidence="1 2">
    <name type="scientific">Mucuna pruriens</name>
    <name type="common">Velvet bean</name>
    <name type="synonym">Dolichos pruriens</name>
    <dbReference type="NCBI Taxonomy" id="157652"/>
    <lineage>
        <taxon>Eukaryota</taxon>
        <taxon>Viridiplantae</taxon>
        <taxon>Streptophyta</taxon>
        <taxon>Embryophyta</taxon>
        <taxon>Tracheophyta</taxon>
        <taxon>Spermatophyta</taxon>
        <taxon>Magnoliopsida</taxon>
        <taxon>eudicotyledons</taxon>
        <taxon>Gunneridae</taxon>
        <taxon>Pentapetalae</taxon>
        <taxon>rosids</taxon>
        <taxon>fabids</taxon>
        <taxon>Fabales</taxon>
        <taxon>Fabaceae</taxon>
        <taxon>Papilionoideae</taxon>
        <taxon>50 kb inversion clade</taxon>
        <taxon>NPAAA clade</taxon>
        <taxon>indigoferoid/millettioid clade</taxon>
        <taxon>Phaseoleae</taxon>
        <taxon>Mucuna</taxon>
    </lineage>
</organism>
<dbReference type="OrthoDB" id="7763451at2759"/>
<protein>
    <submittedName>
        <fullName evidence="1">Binding partner of ACD11 1</fullName>
    </submittedName>
</protein>
<name>A0A371GQH8_MUCPR</name>
<evidence type="ECO:0000313" key="1">
    <source>
        <dbReference type="EMBL" id="RDX92623.1"/>
    </source>
</evidence>
<gene>
    <name evidence="1" type="primary">BPA1</name>
    <name evidence="1" type="ORF">CR513_25223</name>
</gene>
<dbReference type="InterPro" id="IPR035979">
    <property type="entry name" value="RBD_domain_sf"/>
</dbReference>
<dbReference type="AlphaFoldDB" id="A0A371GQH8"/>
<comment type="caution">
    <text evidence="1">The sequence shown here is derived from an EMBL/GenBank/DDBJ whole genome shotgun (WGS) entry which is preliminary data.</text>
</comment>
<accession>A0A371GQH8</accession>
<dbReference type="Proteomes" id="UP000257109">
    <property type="component" value="Unassembled WGS sequence"/>
</dbReference>
<sequence>IRKMNSGGYTIEVTGLSPKATEKDVYDFFAFSGAIEYVEIVRMLVAYFLFFICVEFDTKVIVQDRSGDYACTAYVTFKDAHSQETACLFSGATILDHRVCITCWGPYGDEFDFSNQPSYRHEEDTASSTLQFVSSAGEAVSVAQEVVKTILAKGYVLSKDALAKAKEINESHQVSATATTKVAELSQRIGLTDRISAGVESIRFAELSQRIGLTDRISAGVESIRSVDQKYNVSETAMLAASATGRSVAAAANTMVNSSYFSKGALWVSGALNRAAQAAADLGSRGAKQ</sequence>
<dbReference type="GO" id="GO:0003676">
    <property type="term" value="F:nucleic acid binding"/>
    <property type="evidence" value="ECO:0007669"/>
    <property type="project" value="InterPro"/>
</dbReference>
<dbReference type="InterPro" id="IPR012677">
    <property type="entry name" value="Nucleotide-bd_a/b_plait_sf"/>
</dbReference>
<feature type="non-terminal residue" evidence="1">
    <location>
        <position position="1"/>
    </location>
</feature>
<reference evidence="1" key="1">
    <citation type="submission" date="2018-05" db="EMBL/GenBank/DDBJ databases">
        <title>Draft genome of Mucuna pruriens seed.</title>
        <authorList>
            <person name="Nnadi N.E."/>
            <person name="Vos R."/>
            <person name="Hasami M.H."/>
            <person name="Devisetty U.K."/>
            <person name="Aguiy J.C."/>
        </authorList>
    </citation>
    <scope>NUCLEOTIDE SEQUENCE [LARGE SCALE GENOMIC DNA]</scope>
    <source>
        <strain evidence="1">JCA_2017</strain>
    </source>
</reference>
<dbReference type="SUPFAM" id="SSF54928">
    <property type="entry name" value="RNA-binding domain, RBD"/>
    <property type="match status" value="1"/>
</dbReference>
<dbReference type="EMBL" id="QJKJ01004825">
    <property type="protein sequence ID" value="RDX92623.1"/>
    <property type="molecule type" value="Genomic_DNA"/>
</dbReference>
<keyword evidence="2" id="KW-1185">Reference proteome</keyword>
<evidence type="ECO:0000313" key="2">
    <source>
        <dbReference type="Proteomes" id="UP000257109"/>
    </source>
</evidence>
<dbReference type="PANTHER" id="PTHR32343:SF26">
    <property type="entry name" value="RNA-BINDING (RRM_RBD_RNP MOTIFS) FAMILY PROTEIN"/>
    <property type="match status" value="1"/>
</dbReference>
<dbReference type="PANTHER" id="PTHR32343">
    <property type="entry name" value="SERINE/ARGININE-RICH SPLICING FACTOR"/>
    <property type="match status" value="1"/>
</dbReference>